<comment type="caution">
    <text evidence="3">The sequence shown here is derived from an EMBL/GenBank/DDBJ whole genome shotgun (WGS) entry which is preliminary data.</text>
</comment>
<feature type="domain" description="DUF302" evidence="2">
    <location>
        <begin position="69"/>
        <end position="123"/>
    </location>
</feature>
<evidence type="ECO:0000313" key="4">
    <source>
        <dbReference type="Proteomes" id="UP000078476"/>
    </source>
</evidence>
<keyword evidence="4" id="KW-1185">Reference proteome</keyword>
<dbReference type="AlphaFoldDB" id="A0A177NVQ1"/>
<keyword evidence="1" id="KW-0732">Signal</keyword>
<dbReference type="Proteomes" id="UP000078476">
    <property type="component" value="Unassembled WGS sequence"/>
</dbReference>
<dbReference type="Gene3D" id="3.30.310.70">
    <property type="entry name" value="TT1751-like domain"/>
    <property type="match status" value="1"/>
</dbReference>
<dbReference type="EMBL" id="LUUI01000017">
    <property type="protein sequence ID" value="OAI21170.1"/>
    <property type="molecule type" value="Genomic_DNA"/>
</dbReference>
<dbReference type="PANTHER" id="PTHR38342">
    <property type="entry name" value="SLR5037 PROTEIN"/>
    <property type="match status" value="1"/>
</dbReference>
<evidence type="ECO:0000313" key="3">
    <source>
        <dbReference type="EMBL" id="OAI21170.1"/>
    </source>
</evidence>
<protein>
    <recommendedName>
        <fullName evidence="2">DUF302 domain-containing protein</fullName>
    </recommendedName>
</protein>
<dbReference type="OrthoDB" id="14730at2"/>
<dbReference type="Pfam" id="PF03625">
    <property type="entry name" value="DUF302"/>
    <property type="match status" value="1"/>
</dbReference>
<feature type="chain" id="PRO_5008069592" description="DUF302 domain-containing protein" evidence="1">
    <location>
        <begin position="22"/>
        <end position="156"/>
    </location>
</feature>
<accession>A0A177NVQ1</accession>
<dbReference type="STRING" id="980561.A1359_19660"/>
<dbReference type="PROSITE" id="PS51257">
    <property type="entry name" value="PROKAR_LIPOPROTEIN"/>
    <property type="match status" value="1"/>
</dbReference>
<reference evidence="3 4" key="1">
    <citation type="submission" date="2016-03" db="EMBL/GenBank/DDBJ databases">
        <authorList>
            <person name="Ploux O."/>
        </authorList>
    </citation>
    <scope>NUCLEOTIDE SEQUENCE [LARGE SCALE GENOMIC DNA]</scope>
    <source>
        <strain evidence="3 4">R-45370</strain>
    </source>
</reference>
<feature type="signal peptide" evidence="1">
    <location>
        <begin position="1"/>
        <end position="21"/>
    </location>
</feature>
<organism evidence="3 4">
    <name type="scientific">Methylomonas lenta</name>
    <dbReference type="NCBI Taxonomy" id="980561"/>
    <lineage>
        <taxon>Bacteria</taxon>
        <taxon>Pseudomonadati</taxon>
        <taxon>Pseudomonadota</taxon>
        <taxon>Gammaproteobacteria</taxon>
        <taxon>Methylococcales</taxon>
        <taxon>Methylococcaceae</taxon>
        <taxon>Methylomonas</taxon>
    </lineage>
</organism>
<dbReference type="InterPro" id="IPR035923">
    <property type="entry name" value="TT1751-like_sf"/>
</dbReference>
<dbReference type="SUPFAM" id="SSF103247">
    <property type="entry name" value="TT1751-like"/>
    <property type="match status" value="1"/>
</dbReference>
<dbReference type="InterPro" id="IPR005180">
    <property type="entry name" value="DUF302"/>
</dbReference>
<dbReference type="RefSeq" id="WP_066976722.1">
    <property type="nucleotide sequence ID" value="NZ_LUUI01000017.1"/>
</dbReference>
<evidence type="ECO:0000256" key="1">
    <source>
        <dbReference type="SAM" id="SignalP"/>
    </source>
</evidence>
<gene>
    <name evidence="3" type="ORF">A1359_19660</name>
</gene>
<dbReference type="CDD" id="cd14797">
    <property type="entry name" value="DUF302"/>
    <property type="match status" value="1"/>
</dbReference>
<name>A0A177NVQ1_9GAMM</name>
<proteinExistence type="predicted"/>
<dbReference type="PANTHER" id="PTHR38342:SF1">
    <property type="entry name" value="SLR5037 PROTEIN"/>
    <property type="match status" value="1"/>
</dbReference>
<sequence length="156" mass="17747">MFIRVVIFASLVLIASCAIQTHPPHVHSQRVDYYQLETHKPYDEVLAELEIAIAEHNFRITGHSRVGKVIRDRGAKDFPEYDTIQFCNLTLARTMLEITPHAVGFMPCNVVVYQFAGKTIIKTHLLPEDGDNPELNEFAVKMNPQLKQIVDFAAEE</sequence>
<evidence type="ECO:0000259" key="2">
    <source>
        <dbReference type="Pfam" id="PF03625"/>
    </source>
</evidence>